<keyword evidence="4" id="KW-1185">Reference proteome</keyword>
<organism evidence="3 4">
    <name type="scientific">Paramecium primaurelia</name>
    <dbReference type="NCBI Taxonomy" id="5886"/>
    <lineage>
        <taxon>Eukaryota</taxon>
        <taxon>Sar</taxon>
        <taxon>Alveolata</taxon>
        <taxon>Ciliophora</taxon>
        <taxon>Intramacronucleata</taxon>
        <taxon>Oligohymenophorea</taxon>
        <taxon>Peniculida</taxon>
        <taxon>Parameciidae</taxon>
        <taxon>Paramecium</taxon>
    </lineage>
</organism>
<reference evidence="3" key="1">
    <citation type="submission" date="2021-01" db="EMBL/GenBank/DDBJ databases">
        <authorList>
            <consortium name="Genoscope - CEA"/>
            <person name="William W."/>
        </authorList>
    </citation>
    <scope>NUCLEOTIDE SEQUENCE</scope>
</reference>
<evidence type="ECO:0000256" key="1">
    <source>
        <dbReference type="SAM" id="Phobius"/>
    </source>
</evidence>
<dbReference type="PANTHER" id="PTHR45737">
    <property type="entry name" value="VON WILLEBRAND FACTOR A DOMAIN-CONTAINING PROTEIN 5A"/>
    <property type="match status" value="1"/>
</dbReference>
<protein>
    <recommendedName>
        <fullName evidence="2">VWFA domain-containing protein</fullName>
    </recommendedName>
</protein>
<evidence type="ECO:0000259" key="2">
    <source>
        <dbReference type="Pfam" id="PF13768"/>
    </source>
</evidence>
<dbReference type="EMBL" id="CAJJDM010000198">
    <property type="protein sequence ID" value="CAD8117131.1"/>
    <property type="molecule type" value="Genomic_DNA"/>
</dbReference>
<proteinExistence type="predicted"/>
<dbReference type="PANTHER" id="PTHR45737:SF6">
    <property type="entry name" value="VON WILLEBRAND FACTOR A DOMAIN-CONTAINING PROTEIN 5A"/>
    <property type="match status" value="1"/>
</dbReference>
<dbReference type="InterPro" id="IPR002035">
    <property type="entry name" value="VWF_A"/>
</dbReference>
<accession>A0A8S1QPD2</accession>
<sequence>MIVELGDSNVYGVVKNQKLQKMNMKMEYKKERLWYQAKRIQRCQISKSKIGRLSPGNSLKIQFEYIQQLQVFMNQFWKLELSSMVDTSYLAINKLKNTSKNFAQQRFFLKNLANIQAMKFNYKQNITVIINMQKLITYAKSHNTLNYTNDPENISPNKKFEQMLNTKTIFVIKFKSMEIGENFQNEYYQTFGHLNLKFELLFSSNDFNNSYAILSNTKPYRKNIHFFVQIMMLYNILNIVLLQPSFLNLMNFQQMMPINHILMVQIYLNIKNQKGCGSMEGIRIEKAKQSLILFRKSLPEDSIFNFISFGSDVEKMFDIEQAYNQHTLNQAIKYVQEMNADLGGTDILKALSQGIYNEKLLIKQIPFRYFKRFFINRWRGFDQKIIKFQQQDKITILQYLNIFIEYYVMIKIYQQKKLT</sequence>
<keyword evidence="1" id="KW-1133">Transmembrane helix</keyword>
<evidence type="ECO:0000313" key="3">
    <source>
        <dbReference type="EMBL" id="CAD8117131.1"/>
    </source>
</evidence>
<feature type="domain" description="VWFA" evidence="2">
    <location>
        <begin position="279"/>
        <end position="355"/>
    </location>
</feature>
<comment type="caution">
    <text evidence="3">The sequence shown here is derived from an EMBL/GenBank/DDBJ whole genome shotgun (WGS) entry which is preliminary data.</text>
</comment>
<evidence type="ECO:0000313" key="4">
    <source>
        <dbReference type="Proteomes" id="UP000688137"/>
    </source>
</evidence>
<dbReference type="Pfam" id="PF13768">
    <property type="entry name" value="VWA_3"/>
    <property type="match status" value="1"/>
</dbReference>
<feature type="transmembrane region" description="Helical" evidence="1">
    <location>
        <begin position="226"/>
        <end position="247"/>
    </location>
</feature>
<keyword evidence="1" id="KW-0472">Membrane</keyword>
<name>A0A8S1QPD2_PARPR</name>
<dbReference type="AlphaFoldDB" id="A0A8S1QPD2"/>
<dbReference type="Proteomes" id="UP000688137">
    <property type="component" value="Unassembled WGS sequence"/>
</dbReference>
<gene>
    <name evidence="3" type="ORF">PPRIM_AZ9-3.1.T1890009</name>
</gene>
<keyword evidence="1" id="KW-0812">Transmembrane</keyword>